<evidence type="ECO:0000256" key="2">
    <source>
        <dbReference type="ARBA" id="ARBA00022737"/>
    </source>
</evidence>
<evidence type="ECO:0000256" key="3">
    <source>
        <dbReference type="PROSITE-ProRule" id="PRU00221"/>
    </source>
</evidence>
<dbReference type="InterPro" id="IPR050995">
    <property type="entry name" value="WD-F-box_domain-protein"/>
</dbReference>
<dbReference type="InterPro" id="IPR001680">
    <property type="entry name" value="WD40_rpt"/>
</dbReference>
<dbReference type="AlphaFoldDB" id="A0A315UY27"/>
<dbReference type="PANTHER" id="PTHR14604:SF3">
    <property type="entry name" value="SPERM-ASSOCIATED ANTIGEN 16 PROTEIN"/>
    <property type="match status" value="1"/>
</dbReference>
<evidence type="ECO:0000256" key="4">
    <source>
        <dbReference type="SAM" id="MobiDB-lite"/>
    </source>
</evidence>
<gene>
    <name evidence="5" type="ORF">CCH79_00017758</name>
</gene>
<evidence type="ECO:0000313" key="5">
    <source>
        <dbReference type="EMBL" id="PWA15993.1"/>
    </source>
</evidence>
<dbReference type="InterPro" id="IPR019775">
    <property type="entry name" value="WD40_repeat_CS"/>
</dbReference>
<feature type="compositionally biased region" description="Basic and acidic residues" evidence="4">
    <location>
        <begin position="1"/>
        <end position="18"/>
    </location>
</feature>
<dbReference type="GO" id="GO:0035082">
    <property type="term" value="P:axoneme assembly"/>
    <property type="evidence" value="ECO:0007669"/>
    <property type="project" value="TreeGrafter"/>
</dbReference>
<dbReference type="InterPro" id="IPR036322">
    <property type="entry name" value="WD40_repeat_dom_sf"/>
</dbReference>
<feature type="region of interest" description="Disordered" evidence="4">
    <location>
        <begin position="180"/>
        <end position="230"/>
    </location>
</feature>
<dbReference type="Proteomes" id="UP000250572">
    <property type="component" value="Unassembled WGS sequence"/>
</dbReference>
<accession>A0A315UY27</accession>
<dbReference type="InterPro" id="IPR015943">
    <property type="entry name" value="WD40/YVTN_repeat-like_dom_sf"/>
</dbReference>
<dbReference type="SUPFAM" id="SSF50978">
    <property type="entry name" value="WD40 repeat-like"/>
    <property type="match status" value="1"/>
</dbReference>
<evidence type="ECO:0000256" key="1">
    <source>
        <dbReference type="ARBA" id="ARBA00022574"/>
    </source>
</evidence>
<feature type="repeat" description="WD" evidence="3">
    <location>
        <begin position="339"/>
        <end position="373"/>
    </location>
</feature>
<proteinExistence type="predicted"/>
<keyword evidence="1 3" id="KW-0853">WD repeat</keyword>
<dbReference type="Gene3D" id="2.130.10.10">
    <property type="entry name" value="YVTN repeat-like/Quinoprotein amine dehydrogenase"/>
    <property type="match status" value="2"/>
</dbReference>
<dbReference type="PROSITE" id="PS50082">
    <property type="entry name" value="WD_REPEATS_2"/>
    <property type="match status" value="3"/>
</dbReference>
<dbReference type="PANTHER" id="PTHR14604">
    <property type="entry name" value="WD40 REPEAT PF20"/>
    <property type="match status" value="1"/>
</dbReference>
<reference evidence="5 6" key="1">
    <citation type="journal article" date="2018" name="G3 (Bethesda)">
        <title>A High-Quality Reference Genome for the Invasive Mosquitofish Gambusia affinis Using a Chicago Library.</title>
        <authorList>
            <person name="Hoffberg S.L."/>
            <person name="Troendle N.J."/>
            <person name="Glenn T.C."/>
            <person name="Mahmud O."/>
            <person name="Louha S."/>
            <person name="Chalopin D."/>
            <person name="Bennetzen J.L."/>
            <person name="Mauricio R."/>
        </authorList>
    </citation>
    <scope>NUCLEOTIDE SEQUENCE [LARGE SCALE GENOMIC DNA]</scope>
    <source>
        <strain evidence="5">NE01/NJP1002.9</strain>
        <tissue evidence="5">Muscle</tissue>
    </source>
</reference>
<keyword evidence="6" id="KW-1185">Reference proteome</keyword>
<dbReference type="STRING" id="33528.ENSGAFP00000010707"/>
<dbReference type="GO" id="GO:1990716">
    <property type="term" value="C:axonemal central apparatus"/>
    <property type="evidence" value="ECO:0007669"/>
    <property type="project" value="TreeGrafter"/>
</dbReference>
<dbReference type="PROSITE" id="PS00678">
    <property type="entry name" value="WD_REPEATS_1"/>
    <property type="match status" value="1"/>
</dbReference>
<feature type="compositionally biased region" description="Basic and acidic residues" evidence="4">
    <location>
        <begin position="189"/>
        <end position="207"/>
    </location>
</feature>
<feature type="repeat" description="WD" evidence="3">
    <location>
        <begin position="423"/>
        <end position="455"/>
    </location>
</feature>
<dbReference type="SMART" id="SM00320">
    <property type="entry name" value="WD40"/>
    <property type="match status" value="5"/>
</dbReference>
<sequence length="455" mass="49804">MSAKKKDNVEEDSDSSKEETEDEEKEENCSSSSSDASPRPNPEDLVVQNIPESVDDFLRNFLRRLGLTRTLSRFELEWHGLARGGGGGGIFVPDALTHRQALLKQLEAVRGDAERLRKQVLEAAQNLQRMQRESDYHRQQHRRLSEQKHVLIGNCKQLQEQLQDSEAALKRLREKHEAALRTKTLLGLQKERAQRLKEPEPEAEKPSRKPPPSIPSGAPDPRGLPAGPEVPEKSSFQLFCSFRAHQLPISGVAPHPARPLLASASDDRTWRLWDLPRSGEKVRLWDFSAGRCVLLLAGHSQPTWGSSFHSGGHVLASCSSDGTTVVVWDGRLGVSTATFRGHHHPCNHAAFSPTTNAVASCDSRGAVHLWDTRKPAAPTGIVNTGPLAANQVAFNQSGKLLAVASSDCLVRLVEAESCGVSTLTGHRRSVQSVTFDLQGGTLMSAGSDGLVNVWL</sequence>
<organism evidence="5 6">
    <name type="scientific">Gambusia affinis</name>
    <name type="common">Western mosquitofish</name>
    <name type="synonym">Heterandria affinis</name>
    <dbReference type="NCBI Taxonomy" id="33528"/>
    <lineage>
        <taxon>Eukaryota</taxon>
        <taxon>Metazoa</taxon>
        <taxon>Chordata</taxon>
        <taxon>Craniata</taxon>
        <taxon>Vertebrata</taxon>
        <taxon>Euteleostomi</taxon>
        <taxon>Actinopterygii</taxon>
        <taxon>Neopterygii</taxon>
        <taxon>Teleostei</taxon>
        <taxon>Neoteleostei</taxon>
        <taxon>Acanthomorphata</taxon>
        <taxon>Ovalentaria</taxon>
        <taxon>Atherinomorphae</taxon>
        <taxon>Cyprinodontiformes</taxon>
        <taxon>Poeciliidae</taxon>
        <taxon>Poeciliinae</taxon>
        <taxon>Gambusia</taxon>
    </lineage>
</organism>
<feature type="repeat" description="WD" evidence="3">
    <location>
        <begin position="242"/>
        <end position="275"/>
    </location>
</feature>
<feature type="region of interest" description="Disordered" evidence="4">
    <location>
        <begin position="1"/>
        <end position="45"/>
    </location>
</feature>
<dbReference type="EMBL" id="NHOQ01002534">
    <property type="protein sequence ID" value="PWA15993.1"/>
    <property type="molecule type" value="Genomic_DNA"/>
</dbReference>
<name>A0A315UY27_GAMAF</name>
<evidence type="ECO:0000313" key="6">
    <source>
        <dbReference type="Proteomes" id="UP000250572"/>
    </source>
</evidence>
<comment type="caution">
    <text evidence="5">The sequence shown here is derived from an EMBL/GenBank/DDBJ whole genome shotgun (WGS) entry which is preliminary data.</text>
</comment>
<dbReference type="Pfam" id="PF00400">
    <property type="entry name" value="WD40"/>
    <property type="match status" value="5"/>
</dbReference>
<dbReference type="PROSITE" id="PS50294">
    <property type="entry name" value="WD_REPEATS_REGION"/>
    <property type="match status" value="2"/>
</dbReference>
<dbReference type="CDD" id="cd00200">
    <property type="entry name" value="WD40"/>
    <property type="match status" value="1"/>
</dbReference>
<keyword evidence="2" id="KW-0677">Repeat</keyword>
<protein>
    <submittedName>
        <fullName evidence="5">Uncharacterized protein</fullName>
    </submittedName>
</protein>